<name>A0A3A4B172_9ACTN</name>
<evidence type="ECO:0000256" key="3">
    <source>
        <dbReference type="ARBA" id="ARBA00022475"/>
    </source>
</evidence>
<proteinExistence type="inferred from homology"/>
<feature type="transmembrane region" description="Helical" evidence="7">
    <location>
        <begin position="164"/>
        <end position="182"/>
    </location>
</feature>
<feature type="transmembrane region" description="Helical" evidence="7">
    <location>
        <begin position="40"/>
        <end position="64"/>
    </location>
</feature>
<dbReference type="InterPro" id="IPR051311">
    <property type="entry name" value="DedA_domain"/>
</dbReference>
<protein>
    <submittedName>
        <fullName evidence="9">DedA family protein</fullName>
    </submittedName>
</protein>
<keyword evidence="5 7" id="KW-1133">Transmembrane helix</keyword>
<dbReference type="PANTHER" id="PTHR42709">
    <property type="entry name" value="ALKALINE PHOSPHATASE LIKE PROTEIN"/>
    <property type="match status" value="1"/>
</dbReference>
<comment type="caution">
    <text evidence="9">The sequence shown here is derived from an EMBL/GenBank/DDBJ whole genome shotgun (WGS) entry which is preliminary data.</text>
</comment>
<dbReference type="EMBL" id="QZEY01000006">
    <property type="protein sequence ID" value="RJL31843.1"/>
    <property type="molecule type" value="Genomic_DNA"/>
</dbReference>
<dbReference type="Proteomes" id="UP000265768">
    <property type="component" value="Unassembled WGS sequence"/>
</dbReference>
<feature type="domain" description="VTT" evidence="8">
    <location>
        <begin position="22"/>
        <end position="149"/>
    </location>
</feature>
<comment type="subcellular location">
    <subcellularLocation>
        <location evidence="1">Cell membrane</location>
        <topology evidence="1">Multi-pass membrane protein</topology>
    </subcellularLocation>
</comment>
<evidence type="ECO:0000313" key="9">
    <source>
        <dbReference type="EMBL" id="RJL31843.1"/>
    </source>
</evidence>
<evidence type="ECO:0000313" key="10">
    <source>
        <dbReference type="Proteomes" id="UP000265768"/>
    </source>
</evidence>
<evidence type="ECO:0000259" key="8">
    <source>
        <dbReference type="Pfam" id="PF09335"/>
    </source>
</evidence>
<gene>
    <name evidence="9" type="ORF">D5H75_18700</name>
</gene>
<evidence type="ECO:0000256" key="1">
    <source>
        <dbReference type="ARBA" id="ARBA00004651"/>
    </source>
</evidence>
<dbReference type="Pfam" id="PF09335">
    <property type="entry name" value="VTT_dom"/>
    <property type="match status" value="1"/>
</dbReference>
<keyword evidence="3" id="KW-1003">Cell membrane</keyword>
<evidence type="ECO:0000256" key="6">
    <source>
        <dbReference type="ARBA" id="ARBA00023136"/>
    </source>
</evidence>
<evidence type="ECO:0000256" key="7">
    <source>
        <dbReference type="SAM" id="Phobius"/>
    </source>
</evidence>
<keyword evidence="10" id="KW-1185">Reference proteome</keyword>
<dbReference type="PANTHER" id="PTHR42709:SF6">
    <property type="entry name" value="UNDECAPRENYL PHOSPHATE TRANSPORTER A"/>
    <property type="match status" value="1"/>
</dbReference>
<accession>A0A3A4B172</accession>
<evidence type="ECO:0000256" key="5">
    <source>
        <dbReference type="ARBA" id="ARBA00022989"/>
    </source>
</evidence>
<dbReference type="AlphaFoldDB" id="A0A3A4B172"/>
<keyword evidence="6 7" id="KW-0472">Membrane</keyword>
<dbReference type="OrthoDB" id="9813426at2"/>
<dbReference type="InterPro" id="IPR032816">
    <property type="entry name" value="VTT_dom"/>
</dbReference>
<evidence type="ECO:0000256" key="2">
    <source>
        <dbReference type="ARBA" id="ARBA00010792"/>
    </source>
</evidence>
<feature type="transmembrane region" description="Helical" evidence="7">
    <location>
        <begin position="129"/>
        <end position="152"/>
    </location>
</feature>
<dbReference type="GO" id="GO:0005886">
    <property type="term" value="C:plasma membrane"/>
    <property type="evidence" value="ECO:0007669"/>
    <property type="project" value="UniProtKB-SubCell"/>
</dbReference>
<organism evidence="9 10">
    <name type="scientific">Bailinhaonella thermotolerans</name>
    <dbReference type="NCBI Taxonomy" id="1070861"/>
    <lineage>
        <taxon>Bacteria</taxon>
        <taxon>Bacillati</taxon>
        <taxon>Actinomycetota</taxon>
        <taxon>Actinomycetes</taxon>
        <taxon>Streptosporangiales</taxon>
        <taxon>Streptosporangiaceae</taxon>
        <taxon>Bailinhaonella</taxon>
    </lineage>
</organism>
<reference evidence="9 10" key="1">
    <citation type="submission" date="2018-09" db="EMBL/GenBank/DDBJ databases">
        <title>YIM 75507 draft genome.</title>
        <authorList>
            <person name="Tang S."/>
            <person name="Feng Y."/>
        </authorList>
    </citation>
    <scope>NUCLEOTIDE SEQUENCE [LARGE SCALE GENOMIC DNA]</scope>
    <source>
        <strain evidence="9 10">YIM 75507</strain>
    </source>
</reference>
<sequence length="193" mass="21243">MESLGAPGVGLLVALENVFPPIPSEVVLPLAGFTASQGRLGLIPVIAWATAGSLVGALILYGLGRLVGHDRAERVLDRLPLVDVEDLDKAENWFRRYGGKAVFFGRLAPVVRSLISIPAGTERMPVTRFCLLTTLGSLLWNTTFVLLGYGLGTQWERVSRYADWFTWAVIAVIVLLLVRFVVSRLRRSRARRS</sequence>
<keyword evidence="4 7" id="KW-0812">Transmembrane</keyword>
<comment type="similarity">
    <text evidence="2">Belongs to the DedA family.</text>
</comment>
<evidence type="ECO:0000256" key="4">
    <source>
        <dbReference type="ARBA" id="ARBA00022692"/>
    </source>
</evidence>